<accession>A0A3D8GLY9</accession>
<dbReference type="Proteomes" id="UP000257144">
    <property type="component" value="Unassembled WGS sequence"/>
</dbReference>
<name>A0A3D8GLY9_9BACI</name>
<protein>
    <submittedName>
        <fullName evidence="2">Uncharacterized protein</fullName>
    </submittedName>
</protein>
<feature type="transmembrane region" description="Helical" evidence="1">
    <location>
        <begin position="111"/>
        <end position="131"/>
    </location>
</feature>
<proteinExistence type="predicted"/>
<reference evidence="2 3" key="1">
    <citation type="submission" date="2018-07" db="EMBL/GenBank/DDBJ databases">
        <title>Bacillus sp. YLB-04 draft genome sequence.</title>
        <authorList>
            <person name="Yu L."/>
            <person name="Tang X."/>
        </authorList>
    </citation>
    <scope>NUCLEOTIDE SEQUENCE [LARGE SCALE GENOMIC DNA]</scope>
    <source>
        <strain evidence="2 3">YLB-04</strain>
    </source>
</reference>
<keyword evidence="1" id="KW-0812">Transmembrane</keyword>
<dbReference type="EMBL" id="QNQT01000009">
    <property type="protein sequence ID" value="RDU35490.1"/>
    <property type="molecule type" value="Genomic_DNA"/>
</dbReference>
<evidence type="ECO:0000256" key="1">
    <source>
        <dbReference type="SAM" id="Phobius"/>
    </source>
</evidence>
<feature type="transmembrane region" description="Helical" evidence="1">
    <location>
        <begin position="68"/>
        <end position="91"/>
    </location>
</feature>
<keyword evidence="1" id="KW-0472">Membrane</keyword>
<keyword evidence="3" id="KW-1185">Reference proteome</keyword>
<dbReference type="RefSeq" id="WP_115453274.1">
    <property type="nucleotide sequence ID" value="NZ_QNQT01000009.1"/>
</dbReference>
<organism evidence="2 3">
    <name type="scientific">Neobacillus piezotolerans</name>
    <dbReference type="NCBI Taxonomy" id="2259171"/>
    <lineage>
        <taxon>Bacteria</taxon>
        <taxon>Bacillati</taxon>
        <taxon>Bacillota</taxon>
        <taxon>Bacilli</taxon>
        <taxon>Bacillales</taxon>
        <taxon>Bacillaceae</taxon>
        <taxon>Neobacillus</taxon>
    </lineage>
</organism>
<feature type="transmembrane region" description="Helical" evidence="1">
    <location>
        <begin position="138"/>
        <end position="159"/>
    </location>
</feature>
<gene>
    <name evidence="2" type="ORF">DRW41_17265</name>
</gene>
<keyword evidence="1" id="KW-1133">Transmembrane helix</keyword>
<feature type="transmembrane region" description="Helical" evidence="1">
    <location>
        <begin position="31"/>
        <end position="48"/>
    </location>
</feature>
<evidence type="ECO:0000313" key="2">
    <source>
        <dbReference type="EMBL" id="RDU35490.1"/>
    </source>
</evidence>
<evidence type="ECO:0000313" key="3">
    <source>
        <dbReference type="Proteomes" id="UP000257144"/>
    </source>
</evidence>
<sequence>MNEKEEYKLTYEETTFWGLFKITGFNEFKNWSLPLAVIFTLWICGFIFKTGRFSEGAIQVSKDIAGALLGASGGIFGIVIAALTVTIALFHQALLPGMLRSKLLHSYLFPFWKAVGLWAVNIFVCLLLIIFNSIKINCYIPALIIFEIFIFLYSTFYTVKLSGLVIQLALQRAQIKE</sequence>
<dbReference type="AlphaFoldDB" id="A0A3D8GLY9"/>
<dbReference type="OrthoDB" id="2989649at2"/>
<comment type="caution">
    <text evidence="2">The sequence shown here is derived from an EMBL/GenBank/DDBJ whole genome shotgun (WGS) entry which is preliminary data.</text>
</comment>